<proteinExistence type="predicted"/>
<dbReference type="AlphaFoldDB" id="A0AAV7JHU8"/>
<keyword evidence="2" id="KW-1185">Reference proteome</keyword>
<comment type="caution">
    <text evidence="1">The sequence shown here is derived from an EMBL/GenBank/DDBJ whole genome shotgun (WGS) entry which is preliminary data.</text>
</comment>
<dbReference type="Proteomes" id="UP001165289">
    <property type="component" value="Unassembled WGS sequence"/>
</dbReference>
<evidence type="ECO:0000313" key="1">
    <source>
        <dbReference type="EMBL" id="KAI6648387.1"/>
    </source>
</evidence>
<organism evidence="1 2">
    <name type="scientific">Oopsacas minuta</name>
    <dbReference type="NCBI Taxonomy" id="111878"/>
    <lineage>
        <taxon>Eukaryota</taxon>
        <taxon>Metazoa</taxon>
        <taxon>Porifera</taxon>
        <taxon>Hexactinellida</taxon>
        <taxon>Hexasterophora</taxon>
        <taxon>Lyssacinosida</taxon>
        <taxon>Leucopsacidae</taxon>
        <taxon>Oopsacas</taxon>
    </lineage>
</organism>
<accession>A0AAV7JHU8</accession>
<sequence length="151" mass="17735">MLDLWIRKIEDGRMDMFSRVTNLIEIHDYRLPEELRDAIILHLKVMKDEYTRYFTEIRKSDFNLVQNPFVQKLEDCITDDQDDAQEEFINLINDSGAKVLFSTMSVQQFLCSMLHTYPLVSQIEIKALLLFPSTYLSETGFSSLLTIKTKN</sequence>
<gene>
    <name evidence="1" type="ORF">LOD99_8177</name>
</gene>
<dbReference type="EMBL" id="JAKMXF010000331">
    <property type="protein sequence ID" value="KAI6648387.1"/>
    <property type="molecule type" value="Genomic_DNA"/>
</dbReference>
<name>A0AAV7JHU8_9METZ</name>
<evidence type="ECO:0000313" key="2">
    <source>
        <dbReference type="Proteomes" id="UP001165289"/>
    </source>
</evidence>
<dbReference type="PANTHER" id="PTHR45913:SF22">
    <property type="entry name" value="SCAN BOX DOMAIN-CONTAINING PROTEIN"/>
    <property type="match status" value="1"/>
</dbReference>
<protein>
    <submittedName>
        <fullName evidence="1">Uncharacterized protein</fullName>
    </submittedName>
</protein>
<reference evidence="1 2" key="1">
    <citation type="journal article" date="2023" name="BMC Biol.">
        <title>The compact genome of the sponge Oopsacas minuta (Hexactinellida) is lacking key metazoan core genes.</title>
        <authorList>
            <person name="Santini S."/>
            <person name="Schenkelaars Q."/>
            <person name="Jourda C."/>
            <person name="Duchesne M."/>
            <person name="Belahbib H."/>
            <person name="Rocher C."/>
            <person name="Selva M."/>
            <person name="Riesgo A."/>
            <person name="Vervoort M."/>
            <person name="Leys S.P."/>
            <person name="Kodjabachian L."/>
            <person name="Le Bivic A."/>
            <person name="Borchiellini C."/>
            <person name="Claverie J.M."/>
            <person name="Renard E."/>
        </authorList>
    </citation>
    <scope>NUCLEOTIDE SEQUENCE [LARGE SCALE GENOMIC DNA]</scope>
    <source>
        <strain evidence="1">SPO-2</strain>
    </source>
</reference>
<dbReference type="PANTHER" id="PTHR45913">
    <property type="entry name" value="EPM2A-INTERACTING PROTEIN 1"/>
    <property type="match status" value="1"/>
</dbReference>